<name>A0A7X0RTY8_9BACL</name>
<evidence type="ECO:0000259" key="5">
    <source>
        <dbReference type="PROSITE" id="PS50932"/>
    </source>
</evidence>
<dbReference type="Pfam" id="PF00356">
    <property type="entry name" value="LacI"/>
    <property type="match status" value="1"/>
</dbReference>
<dbReference type="SMART" id="SM00354">
    <property type="entry name" value="HTH_LACI"/>
    <property type="match status" value="1"/>
</dbReference>
<feature type="domain" description="HTH lacI-type" evidence="5">
    <location>
        <begin position="2"/>
        <end position="56"/>
    </location>
</feature>
<dbReference type="Gene3D" id="1.10.260.40">
    <property type="entry name" value="lambda repressor-like DNA-binding domains"/>
    <property type="match status" value="1"/>
</dbReference>
<evidence type="ECO:0000256" key="4">
    <source>
        <dbReference type="ARBA" id="ARBA00023163"/>
    </source>
</evidence>
<dbReference type="GO" id="GO:0003700">
    <property type="term" value="F:DNA-binding transcription factor activity"/>
    <property type="evidence" value="ECO:0007669"/>
    <property type="project" value="TreeGrafter"/>
</dbReference>
<dbReference type="Gene3D" id="3.40.50.2300">
    <property type="match status" value="2"/>
</dbReference>
<dbReference type="GO" id="GO:0000976">
    <property type="term" value="F:transcription cis-regulatory region binding"/>
    <property type="evidence" value="ECO:0007669"/>
    <property type="project" value="TreeGrafter"/>
</dbReference>
<gene>
    <name evidence="6" type="ORF">H7C19_15625</name>
</gene>
<dbReference type="PANTHER" id="PTHR30146">
    <property type="entry name" value="LACI-RELATED TRANSCRIPTIONAL REPRESSOR"/>
    <property type="match status" value="1"/>
</dbReference>
<keyword evidence="4" id="KW-0804">Transcription</keyword>
<dbReference type="EMBL" id="JACJVP010000025">
    <property type="protein sequence ID" value="MBB6672109.1"/>
    <property type="molecule type" value="Genomic_DNA"/>
</dbReference>
<dbReference type="InterPro" id="IPR010982">
    <property type="entry name" value="Lambda_DNA-bd_dom_sf"/>
</dbReference>
<protein>
    <submittedName>
        <fullName evidence="6">LacI family DNA-binding transcriptional regulator</fullName>
    </submittedName>
</protein>
<evidence type="ECO:0000256" key="2">
    <source>
        <dbReference type="ARBA" id="ARBA00023015"/>
    </source>
</evidence>
<dbReference type="CDD" id="cd06267">
    <property type="entry name" value="PBP1_LacI_sugar_binding-like"/>
    <property type="match status" value="1"/>
</dbReference>
<dbReference type="InterPro" id="IPR046335">
    <property type="entry name" value="LacI/GalR-like_sensor"/>
</dbReference>
<dbReference type="InterPro" id="IPR028082">
    <property type="entry name" value="Peripla_BP_I"/>
</dbReference>
<evidence type="ECO:0000313" key="7">
    <source>
        <dbReference type="Proteomes" id="UP000547209"/>
    </source>
</evidence>
<keyword evidence="7" id="KW-1185">Reference proteome</keyword>
<keyword evidence="2" id="KW-0805">Transcription regulation</keyword>
<organism evidence="6 7">
    <name type="scientific">Cohnella nanjingensis</name>
    <dbReference type="NCBI Taxonomy" id="1387779"/>
    <lineage>
        <taxon>Bacteria</taxon>
        <taxon>Bacillati</taxon>
        <taxon>Bacillota</taxon>
        <taxon>Bacilli</taxon>
        <taxon>Bacillales</taxon>
        <taxon>Paenibacillaceae</taxon>
        <taxon>Cohnella</taxon>
    </lineage>
</organism>
<comment type="caution">
    <text evidence="6">The sequence shown here is derived from an EMBL/GenBank/DDBJ whole genome shotgun (WGS) entry which is preliminary data.</text>
</comment>
<dbReference type="PANTHER" id="PTHR30146:SF148">
    <property type="entry name" value="HTH-TYPE TRANSCRIPTIONAL REPRESSOR PURR-RELATED"/>
    <property type="match status" value="1"/>
</dbReference>
<evidence type="ECO:0000313" key="6">
    <source>
        <dbReference type="EMBL" id="MBB6672109.1"/>
    </source>
</evidence>
<evidence type="ECO:0000256" key="3">
    <source>
        <dbReference type="ARBA" id="ARBA00023125"/>
    </source>
</evidence>
<evidence type="ECO:0000256" key="1">
    <source>
        <dbReference type="ARBA" id="ARBA00022491"/>
    </source>
</evidence>
<dbReference type="SUPFAM" id="SSF53822">
    <property type="entry name" value="Periplasmic binding protein-like I"/>
    <property type="match status" value="1"/>
</dbReference>
<dbReference type="SUPFAM" id="SSF47413">
    <property type="entry name" value="lambda repressor-like DNA-binding domains"/>
    <property type="match status" value="1"/>
</dbReference>
<accession>A0A7X0RTY8</accession>
<dbReference type="InterPro" id="IPR000843">
    <property type="entry name" value="HTH_LacI"/>
</dbReference>
<sequence length="321" mass="35208">MVSIKDIAKRAGVSISTVSYALNGSPKVTDDTAARILAIAKELNYVPNAAARNLKMRETKIIGAFLTDFSGAFYGDLLQGLKEGLNRSGYDLVVCSGKQSHRLLPQRMIDGAIVLDETFSSEELLKYADLGHKLVVLDRDLAHPNINQVLLDNKAGATLAMEYLLEMGHRKLYVVTGPRGSFDAKQRMQAVKMTVDRRTDLEYIEIEGDFNKSAGAQAGVRIAKEFAGPAAVFCLNDEMAIGIYDYIATTGLRIGRDIHLVGFDNIEVSEYVQPRLATIEYSKRKWGALASEQLLKLIAGEHVEHERIYVSLVKGASVGAV</sequence>
<dbReference type="Pfam" id="PF13377">
    <property type="entry name" value="Peripla_BP_3"/>
    <property type="match status" value="1"/>
</dbReference>
<dbReference type="RefSeq" id="WP_185143592.1">
    <property type="nucleotide sequence ID" value="NZ_JACJVP010000025.1"/>
</dbReference>
<reference evidence="6 7" key="1">
    <citation type="submission" date="2020-08" db="EMBL/GenBank/DDBJ databases">
        <title>Cohnella phylogeny.</title>
        <authorList>
            <person name="Dunlap C."/>
        </authorList>
    </citation>
    <scope>NUCLEOTIDE SEQUENCE [LARGE SCALE GENOMIC DNA]</scope>
    <source>
        <strain evidence="6 7">DSM 28246</strain>
    </source>
</reference>
<keyword evidence="1" id="KW-0678">Repressor</keyword>
<dbReference type="PROSITE" id="PS00356">
    <property type="entry name" value="HTH_LACI_1"/>
    <property type="match status" value="1"/>
</dbReference>
<dbReference type="AlphaFoldDB" id="A0A7X0RTY8"/>
<keyword evidence="3 6" id="KW-0238">DNA-binding</keyword>
<proteinExistence type="predicted"/>
<dbReference type="CDD" id="cd01392">
    <property type="entry name" value="HTH_LacI"/>
    <property type="match status" value="1"/>
</dbReference>
<dbReference type="PROSITE" id="PS50932">
    <property type="entry name" value="HTH_LACI_2"/>
    <property type="match status" value="1"/>
</dbReference>
<dbReference type="Proteomes" id="UP000547209">
    <property type="component" value="Unassembled WGS sequence"/>
</dbReference>